<dbReference type="PANTHER" id="PTHR11265:SF0">
    <property type="entry name" value="12S RRNA N4-METHYLCYTIDINE METHYLTRANSFERASE"/>
    <property type="match status" value="1"/>
</dbReference>
<name>A0A101FFU3_9THEO</name>
<dbReference type="HAMAP" id="MF_01007">
    <property type="entry name" value="16SrRNA_methyltr_H"/>
    <property type="match status" value="1"/>
</dbReference>
<comment type="subcellular location">
    <subcellularLocation>
        <location evidence="7">Cytoplasm</location>
    </subcellularLocation>
</comment>
<feature type="binding site" evidence="7">
    <location>
        <position position="123"/>
    </location>
    <ligand>
        <name>S-adenosyl-L-methionine</name>
        <dbReference type="ChEBI" id="CHEBI:59789"/>
    </ligand>
</feature>
<feature type="binding site" evidence="7">
    <location>
        <position position="68"/>
    </location>
    <ligand>
        <name>S-adenosyl-L-methionine</name>
        <dbReference type="ChEBI" id="CHEBI:59789"/>
    </ligand>
</feature>
<feature type="binding site" evidence="7">
    <location>
        <position position="116"/>
    </location>
    <ligand>
        <name>S-adenosyl-L-methionine</name>
        <dbReference type="ChEBI" id="CHEBI:59789"/>
    </ligand>
</feature>
<keyword evidence="6 7" id="KW-0949">S-adenosyl-L-methionine</keyword>
<keyword evidence="2 7" id="KW-0963">Cytoplasm</keyword>
<comment type="similarity">
    <text evidence="1 7">Belongs to the methyltransferase superfamily. RsmH family.</text>
</comment>
<sequence length="315" mass="35152">MKNWQKKWEKAVLLVAEVEHIPVMLETALDLLALKEGGTYVDCTLGGGGHAGEILRRIGPRGRLIGFDKDGKALERIKDVLAPYLDRVTLVKCDFRHLAVVLKKLGVIQVDGILFDLGVSAYQLLDPERGFSYNYDAPLDMRMDEGSQTTAKDLVNSLSERELADIIFRYGEEKWARRIARFIVERRESAPITTTHQLVEIIKDAIPAAARRKGPHPARRTFQALRIAVNDELAGIEEGVRAGIPFLSAGGRIVVITFHSLEDRIVKNIFREYAGASILQIITKKPLVPSPAECRQNPRARSAKLRAAEKLPSIM</sequence>
<dbReference type="GO" id="GO:0070475">
    <property type="term" value="P:rRNA base methylation"/>
    <property type="evidence" value="ECO:0007669"/>
    <property type="project" value="UniProtKB-UniRule"/>
</dbReference>
<keyword evidence="3 7" id="KW-0698">rRNA processing</keyword>
<gene>
    <name evidence="7" type="primary">rsmH</name>
    <name evidence="8" type="ORF">XD66_1025</name>
</gene>
<dbReference type="GO" id="GO:0071424">
    <property type="term" value="F:rRNA (cytosine-N4-)-methyltransferase activity"/>
    <property type="evidence" value="ECO:0007669"/>
    <property type="project" value="UniProtKB-UniRule"/>
</dbReference>
<evidence type="ECO:0000256" key="6">
    <source>
        <dbReference type="ARBA" id="ARBA00022691"/>
    </source>
</evidence>
<evidence type="ECO:0000256" key="7">
    <source>
        <dbReference type="HAMAP-Rule" id="MF_01007"/>
    </source>
</evidence>
<evidence type="ECO:0000256" key="1">
    <source>
        <dbReference type="ARBA" id="ARBA00010396"/>
    </source>
</evidence>
<dbReference type="Pfam" id="PF01795">
    <property type="entry name" value="Methyltransf_5"/>
    <property type="match status" value="1"/>
</dbReference>
<feature type="binding site" evidence="7">
    <location>
        <position position="95"/>
    </location>
    <ligand>
        <name>S-adenosyl-L-methionine</name>
        <dbReference type="ChEBI" id="CHEBI:59789"/>
    </ligand>
</feature>
<dbReference type="InterPro" id="IPR029063">
    <property type="entry name" value="SAM-dependent_MTases_sf"/>
</dbReference>
<protein>
    <recommendedName>
        <fullName evidence="7">Ribosomal RNA small subunit methyltransferase H</fullName>
        <ecNumber evidence="7">2.1.1.199</ecNumber>
    </recommendedName>
    <alternativeName>
        <fullName evidence="7">16S rRNA m(4)C1402 methyltransferase</fullName>
    </alternativeName>
    <alternativeName>
        <fullName evidence="7">rRNA (cytosine-N(4)-)-methyltransferase RsmH</fullName>
    </alternativeName>
</protein>
<comment type="function">
    <text evidence="7">Specifically methylates the N4 position of cytidine in position 1402 (C1402) of 16S rRNA.</text>
</comment>
<dbReference type="Gene3D" id="3.40.50.150">
    <property type="entry name" value="Vaccinia Virus protein VP39"/>
    <property type="match status" value="1"/>
</dbReference>
<dbReference type="PANTHER" id="PTHR11265">
    <property type="entry name" value="S-ADENOSYL-METHYLTRANSFERASE MRAW"/>
    <property type="match status" value="1"/>
</dbReference>
<evidence type="ECO:0000256" key="3">
    <source>
        <dbReference type="ARBA" id="ARBA00022552"/>
    </source>
</evidence>
<dbReference type="NCBIfam" id="TIGR00006">
    <property type="entry name" value="16S rRNA (cytosine(1402)-N(4))-methyltransferase RsmH"/>
    <property type="match status" value="1"/>
</dbReference>
<keyword evidence="4 7" id="KW-0489">Methyltransferase</keyword>
<dbReference type="PATRIC" id="fig|85874.4.peg.407"/>
<evidence type="ECO:0000256" key="4">
    <source>
        <dbReference type="ARBA" id="ARBA00022603"/>
    </source>
</evidence>
<keyword evidence="5 7" id="KW-0808">Transferase</keyword>
<proteinExistence type="inferred from homology"/>
<dbReference type="EMBL" id="LGFO01000129">
    <property type="protein sequence ID" value="KUK36269.1"/>
    <property type="molecule type" value="Genomic_DNA"/>
</dbReference>
<organism evidence="8 9">
    <name type="scientific">Thermacetogenium phaeum</name>
    <dbReference type="NCBI Taxonomy" id="85874"/>
    <lineage>
        <taxon>Bacteria</taxon>
        <taxon>Bacillati</taxon>
        <taxon>Bacillota</taxon>
        <taxon>Clostridia</taxon>
        <taxon>Thermoanaerobacterales</taxon>
        <taxon>Thermoanaerobacteraceae</taxon>
        <taxon>Thermacetogenium</taxon>
    </lineage>
</organism>
<dbReference type="PIRSF" id="PIRSF004486">
    <property type="entry name" value="MraW"/>
    <property type="match status" value="1"/>
</dbReference>
<dbReference type="GO" id="GO:0005737">
    <property type="term" value="C:cytoplasm"/>
    <property type="evidence" value="ECO:0007669"/>
    <property type="project" value="UniProtKB-SubCell"/>
</dbReference>
<dbReference type="InterPro" id="IPR002903">
    <property type="entry name" value="RsmH"/>
</dbReference>
<accession>A0A101FFU3</accession>
<dbReference type="EC" id="2.1.1.199" evidence="7"/>
<dbReference type="Proteomes" id="UP000053326">
    <property type="component" value="Unassembled WGS sequence"/>
</dbReference>
<comment type="catalytic activity">
    <reaction evidence="7">
        <text>cytidine(1402) in 16S rRNA + S-adenosyl-L-methionine = N(4)-methylcytidine(1402) in 16S rRNA + S-adenosyl-L-homocysteine + H(+)</text>
        <dbReference type="Rhea" id="RHEA:42928"/>
        <dbReference type="Rhea" id="RHEA-COMP:10286"/>
        <dbReference type="Rhea" id="RHEA-COMP:10287"/>
        <dbReference type="ChEBI" id="CHEBI:15378"/>
        <dbReference type="ChEBI" id="CHEBI:57856"/>
        <dbReference type="ChEBI" id="CHEBI:59789"/>
        <dbReference type="ChEBI" id="CHEBI:74506"/>
        <dbReference type="ChEBI" id="CHEBI:82748"/>
        <dbReference type="EC" id="2.1.1.199"/>
    </reaction>
</comment>
<comment type="caution">
    <text evidence="8">The sequence shown here is derived from an EMBL/GenBank/DDBJ whole genome shotgun (WGS) entry which is preliminary data.</text>
</comment>
<reference evidence="9" key="1">
    <citation type="journal article" date="2015" name="MBio">
        <title>Genome-Resolved Metagenomic Analysis Reveals Roles for Candidate Phyla and Other Microbial Community Members in Biogeochemical Transformations in Oil Reservoirs.</title>
        <authorList>
            <person name="Hu P."/>
            <person name="Tom L."/>
            <person name="Singh A."/>
            <person name="Thomas B.C."/>
            <person name="Baker B.J."/>
            <person name="Piceno Y.M."/>
            <person name="Andersen G.L."/>
            <person name="Banfield J.F."/>
        </authorList>
    </citation>
    <scope>NUCLEOTIDE SEQUENCE [LARGE SCALE GENOMIC DNA]</scope>
</reference>
<evidence type="ECO:0000256" key="2">
    <source>
        <dbReference type="ARBA" id="ARBA00022490"/>
    </source>
</evidence>
<dbReference type="FunFam" id="1.10.150.170:FF:000001">
    <property type="entry name" value="Ribosomal RNA small subunit methyltransferase H"/>
    <property type="match status" value="1"/>
</dbReference>
<dbReference type="SUPFAM" id="SSF53335">
    <property type="entry name" value="S-adenosyl-L-methionine-dependent methyltransferases"/>
    <property type="match status" value="1"/>
</dbReference>
<dbReference type="Gene3D" id="1.10.150.170">
    <property type="entry name" value="Putative methyltransferase TM0872, insert domain"/>
    <property type="match status" value="1"/>
</dbReference>
<dbReference type="AlphaFoldDB" id="A0A101FFU3"/>
<evidence type="ECO:0000313" key="8">
    <source>
        <dbReference type="EMBL" id="KUK36269.1"/>
    </source>
</evidence>
<dbReference type="InterPro" id="IPR023397">
    <property type="entry name" value="SAM-dep_MeTrfase_MraW_recog"/>
</dbReference>
<feature type="binding site" evidence="7">
    <location>
        <begin position="48"/>
        <end position="50"/>
    </location>
    <ligand>
        <name>S-adenosyl-L-methionine</name>
        <dbReference type="ChEBI" id="CHEBI:59789"/>
    </ligand>
</feature>
<dbReference type="SUPFAM" id="SSF81799">
    <property type="entry name" value="Putative methyltransferase TM0872, insert domain"/>
    <property type="match status" value="1"/>
</dbReference>
<evidence type="ECO:0000313" key="9">
    <source>
        <dbReference type="Proteomes" id="UP000053326"/>
    </source>
</evidence>
<evidence type="ECO:0000256" key="5">
    <source>
        <dbReference type="ARBA" id="ARBA00022679"/>
    </source>
</evidence>